<name>A0A9D4S258_DREPO</name>
<comment type="caution">
    <text evidence="1">The sequence shown here is derived from an EMBL/GenBank/DDBJ whole genome shotgun (WGS) entry which is preliminary data.</text>
</comment>
<gene>
    <name evidence="1" type="ORF">DPMN_011764</name>
</gene>
<evidence type="ECO:0000313" key="2">
    <source>
        <dbReference type="Proteomes" id="UP000828390"/>
    </source>
</evidence>
<organism evidence="1 2">
    <name type="scientific">Dreissena polymorpha</name>
    <name type="common">Zebra mussel</name>
    <name type="synonym">Mytilus polymorpha</name>
    <dbReference type="NCBI Taxonomy" id="45954"/>
    <lineage>
        <taxon>Eukaryota</taxon>
        <taxon>Metazoa</taxon>
        <taxon>Spiralia</taxon>
        <taxon>Lophotrochozoa</taxon>
        <taxon>Mollusca</taxon>
        <taxon>Bivalvia</taxon>
        <taxon>Autobranchia</taxon>
        <taxon>Heteroconchia</taxon>
        <taxon>Euheterodonta</taxon>
        <taxon>Imparidentia</taxon>
        <taxon>Neoheterodontei</taxon>
        <taxon>Myida</taxon>
        <taxon>Dreissenoidea</taxon>
        <taxon>Dreissenidae</taxon>
        <taxon>Dreissena</taxon>
    </lineage>
</organism>
<dbReference type="AlphaFoldDB" id="A0A9D4S258"/>
<dbReference type="EMBL" id="JAIWYP010000001">
    <property type="protein sequence ID" value="KAH3887745.1"/>
    <property type="molecule type" value="Genomic_DNA"/>
</dbReference>
<reference evidence="1" key="1">
    <citation type="journal article" date="2019" name="bioRxiv">
        <title>The Genome of the Zebra Mussel, Dreissena polymorpha: A Resource for Invasive Species Research.</title>
        <authorList>
            <person name="McCartney M.A."/>
            <person name="Auch B."/>
            <person name="Kono T."/>
            <person name="Mallez S."/>
            <person name="Zhang Y."/>
            <person name="Obille A."/>
            <person name="Becker A."/>
            <person name="Abrahante J.E."/>
            <person name="Garbe J."/>
            <person name="Badalamenti J.P."/>
            <person name="Herman A."/>
            <person name="Mangelson H."/>
            <person name="Liachko I."/>
            <person name="Sullivan S."/>
            <person name="Sone E.D."/>
            <person name="Koren S."/>
            <person name="Silverstein K.A.T."/>
            <person name="Beckman K.B."/>
            <person name="Gohl D.M."/>
        </authorList>
    </citation>
    <scope>NUCLEOTIDE SEQUENCE</scope>
    <source>
        <strain evidence="1">Duluth1</strain>
        <tissue evidence="1">Whole animal</tissue>
    </source>
</reference>
<keyword evidence="2" id="KW-1185">Reference proteome</keyword>
<sequence>MCIAMWPPALASTNNIVPFKTLLSVFEDCEKTEETVLVEKKLPAGGHVFRRSKTTFKLCRAIRRTHVLTKKTATHRDIIRINVLTNVQKDTAINVTYRMLTSIFFNLT</sequence>
<reference evidence="1" key="2">
    <citation type="submission" date="2020-11" db="EMBL/GenBank/DDBJ databases">
        <authorList>
            <person name="McCartney M.A."/>
            <person name="Auch B."/>
            <person name="Kono T."/>
            <person name="Mallez S."/>
            <person name="Becker A."/>
            <person name="Gohl D.M."/>
            <person name="Silverstein K.A.T."/>
            <person name="Koren S."/>
            <person name="Bechman K.B."/>
            <person name="Herman A."/>
            <person name="Abrahante J.E."/>
            <person name="Garbe J."/>
        </authorList>
    </citation>
    <scope>NUCLEOTIDE SEQUENCE</scope>
    <source>
        <strain evidence="1">Duluth1</strain>
        <tissue evidence="1">Whole animal</tissue>
    </source>
</reference>
<accession>A0A9D4S258</accession>
<protein>
    <submittedName>
        <fullName evidence="1">Uncharacterized protein</fullName>
    </submittedName>
</protein>
<dbReference type="Proteomes" id="UP000828390">
    <property type="component" value="Unassembled WGS sequence"/>
</dbReference>
<evidence type="ECO:0000313" key="1">
    <source>
        <dbReference type="EMBL" id="KAH3887745.1"/>
    </source>
</evidence>
<proteinExistence type="predicted"/>